<dbReference type="InterPro" id="IPR016039">
    <property type="entry name" value="Thiolase-like"/>
</dbReference>
<dbReference type="SUPFAM" id="SSF51735">
    <property type="entry name" value="NAD(P)-binding Rossmann-fold domains"/>
    <property type="match status" value="1"/>
</dbReference>
<dbReference type="InterPro" id="IPR001227">
    <property type="entry name" value="Ac_transferase_dom_sf"/>
</dbReference>
<dbReference type="InterPro" id="IPR014030">
    <property type="entry name" value="Ketoacyl_synth_N"/>
</dbReference>
<dbReference type="Gene3D" id="3.40.47.10">
    <property type="match status" value="1"/>
</dbReference>
<dbReference type="PANTHER" id="PTHR43775:SF23">
    <property type="entry name" value="FATTY ACID SYNTHASE 3"/>
    <property type="match status" value="1"/>
</dbReference>
<organism evidence="2">
    <name type="scientific">Cacopsylla melanoneura</name>
    <dbReference type="NCBI Taxonomy" id="428564"/>
    <lineage>
        <taxon>Eukaryota</taxon>
        <taxon>Metazoa</taxon>
        <taxon>Ecdysozoa</taxon>
        <taxon>Arthropoda</taxon>
        <taxon>Hexapoda</taxon>
        <taxon>Insecta</taxon>
        <taxon>Pterygota</taxon>
        <taxon>Neoptera</taxon>
        <taxon>Paraneoptera</taxon>
        <taxon>Hemiptera</taxon>
        <taxon>Sternorrhyncha</taxon>
        <taxon>Psylloidea</taxon>
        <taxon>Psyllidae</taxon>
        <taxon>Psyllinae</taxon>
        <taxon>Cacopsylla</taxon>
    </lineage>
</organism>
<reference evidence="2" key="1">
    <citation type="submission" date="2021-05" db="EMBL/GenBank/DDBJ databases">
        <authorList>
            <person name="Alioto T."/>
            <person name="Alioto T."/>
            <person name="Gomez Garrido J."/>
        </authorList>
    </citation>
    <scope>NUCLEOTIDE SEQUENCE</scope>
</reference>
<dbReference type="SUPFAM" id="SSF55048">
    <property type="entry name" value="Probable ACP-binding domain of malonyl-CoA ACP transacylase"/>
    <property type="match status" value="1"/>
</dbReference>
<dbReference type="Gene3D" id="3.30.70.3290">
    <property type="match status" value="1"/>
</dbReference>
<accession>A0A8D8LQ68</accession>
<evidence type="ECO:0000259" key="1">
    <source>
        <dbReference type="PROSITE" id="PS52004"/>
    </source>
</evidence>
<dbReference type="GO" id="GO:0016787">
    <property type="term" value="F:hydrolase activity"/>
    <property type="evidence" value="ECO:0007669"/>
    <property type="project" value="UniProtKB-KW"/>
</dbReference>
<dbReference type="Pfam" id="PF16197">
    <property type="entry name" value="KAsynt_C_assoc"/>
    <property type="match status" value="1"/>
</dbReference>
<dbReference type="Gene3D" id="3.40.366.10">
    <property type="entry name" value="Malonyl-Coenzyme A Acyl Carrier Protein, domain 2"/>
    <property type="match status" value="1"/>
</dbReference>
<dbReference type="InterPro" id="IPR016036">
    <property type="entry name" value="Malonyl_transacylase_ACP-bd"/>
</dbReference>
<dbReference type="InterPro" id="IPR014031">
    <property type="entry name" value="Ketoacyl_synth_C"/>
</dbReference>
<dbReference type="InterPro" id="IPR032821">
    <property type="entry name" value="PKS_assoc"/>
</dbReference>
<dbReference type="CDD" id="cd00833">
    <property type="entry name" value="PKS"/>
    <property type="match status" value="1"/>
</dbReference>
<dbReference type="Pfam" id="PF02801">
    <property type="entry name" value="Ketoacyl-synt_C"/>
    <property type="match status" value="1"/>
</dbReference>
<dbReference type="SUPFAM" id="SSF52151">
    <property type="entry name" value="FabD/lysophospholipase-like"/>
    <property type="match status" value="1"/>
</dbReference>
<dbReference type="InterPro" id="IPR016035">
    <property type="entry name" value="Acyl_Trfase/lysoPLipase"/>
</dbReference>
<dbReference type="InterPro" id="IPR050091">
    <property type="entry name" value="PKS_NRPS_Biosynth_Enz"/>
</dbReference>
<dbReference type="EMBL" id="HBUF01026692">
    <property type="protein sequence ID" value="CAG6613136.1"/>
    <property type="molecule type" value="Transcribed_RNA"/>
</dbReference>
<dbReference type="InterPro" id="IPR042104">
    <property type="entry name" value="PKS_dehydratase_sf"/>
</dbReference>
<dbReference type="UniPathway" id="UPA00094"/>
<dbReference type="InterPro" id="IPR020841">
    <property type="entry name" value="PKS_Beta-ketoAc_synthase_dom"/>
</dbReference>
<dbReference type="GO" id="GO:0004312">
    <property type="term" value="F:fatty acid synthase activity"/>
    <property type="evidence" value="ECO:0007669"/>
    <property type="project" value="UniProtKB-EC"/>
</dbReference>
<dbReference type="Pfam" id="PF00698">
    <property type="entry name" value="Acyl_transf_1"/>
    <property type="match status" value="1"/>
</dbReference>
<evidence type="ECO:0000313" key="2">
    <source>
        <dbReference type="EMBL" id="CAG6613136.1"/>
    </source>
</evidence>
<dbReference type="SUPFAM" id="SSF53901">
    <property type="entry name" value="Thiolase-like"/>
    <property type="match status" value="1"/>
</dbReference>
<dbReference type="Gene3D" id="3.10.129.110">
    <property type="entry name" value="Polyketide synthase dehydratase"/>
    <property type="match status" value="1"/>
</dbReference>
<sequence>MTSVVISGISGRFPASDDVEDFYRKLLNKESTVTEFFRGEFGENDSPNASFPASKLQSITKFDQTFFSVHSRIAHVLDPLIRCFIEPCFEAILDAGSNPKSLAGTNTSVYTNSCISDDESLGCDERLTTNFWLLAHVRCLLANRIAYLFDLKGPSFTIDNSWTGGIEVLKQAVGDIVSGRVDSAIVGVSNLLLNPKLNALFQGLNRLSPDGKTRSFDDQANGYVRSEGIVVLFLQRSDVALRSYGEVVAVESIFHGSLERPLVGFNETNLIEFFTEFYRRAGIDPSQVEFLEADGSGVKSLDSLELSLVSQLFGKGRRSPLKLGSVKSNMGHSEGASALISMVKALMAMNTSVIAPNIDFETPNPHLDQKTVQVVTEPTPLTGDLVAVNSLSLTGSVGHVLLRRHPDNVSPATKEEAGKKKRLYPRLVLVSSRTQDGIARIVEKLESMPFNNDFCSLVNEAFKEPINGLFYNGYTLLPAPPTKPIHGSLLTQPIKRPVWFVFAGMGSQWPGMGRELMLFAPFRQAVFECDRIYRPLGLDIVHIITTDDPTIYHDILNSFVAIVACHIGLVNILRAVGIEAEGYLGHSLGENGVAYADGCFNVREACLGGYARGYASKMIKLAKPGLMVSVGLNYKDLTDLPPSIDIACHNSDDNTTISGTEEDIIPYLEGLKARDVFYRVVNSGGIAYHSRQVKPLAPEVLRMFRDAVPNPKKRSSKWISTSIPEEEWDSPLAQTSSAEYHVNNFLKTVRFWEACAHIPEHALVIEVAPHGLMQALLKRTTHETCVNIPLCRRQAESPTNFLLAALGQLHMNGLRPNIEALYEPVSFPVSRGTPCLSPCIFWNHEDDWDVALSAINSKNEMKHIDLLCKEYRPLFSHQVGGAMITPVSLFLVDVFEKLCSLEKKNALEEVFVCEEYKVENLVEVTASDVLDLRTEISAGSGGFEQIAGTLVVSTGRTYFQESNQGLREPWRTVGPQTKQGYEISEEMFYETLREHQYELAKPFDLVRGLTVYDEGCHARIVFNGDLMVYLDTIFKVKVFLDLKEDGVPVFPSRLRGFVMSPNIIAQLTPGQTVDVYLDFNTGELSAPGVLVSKLDTSSFHFDSELGQDEAKIHSIHFVPHFTSLQKNVGTKRFLYCLIQLMIDSFTVRKRESHLTLVSVNNCFPTDIVKHIQNKLKAVAQAEVLHSQSVTSSCDLLLCSYEALREAPSTQLNALFLLVSLSPDDVIDQSYNVVAHYQFKEEGLLLIRNRTKPLKYSVIRPQSTPHWIKCLKTKDTPLLVWESPNVDVQNVVKQINAMGHPVVCIFLLDPKAPKFSLDESFYQQQLSKQLKINIFKNGEWGSYYYENVTPVPQMKYPVIMPDFFGSAKYLALNLNDITHNISDTERKQELGHIEFSGMIEGGGRIMGLARYDTPSCTIHPDPELTWHVPEEWNLQDAVTVPFVYTTVYNALIPKLELCLFDPSTMSILIQAGHTLLGQAAITFALSRQLQVFTTVPDVKKYTPLLKQLFPKLKVSHIFSHSSHHYDVEVLLATKGRGVQFVFGSLCGEPFNAAINCASKFASFIQVGPKDMRMNKTLGLSFFLPSRELIGGSRVNIYSASKETKRKIKKIIEKDIQDGIIQPMKRHIFDTTETHDALRALKTDSQETKIVLSLTRNPNCDCVFTCLPNRTYLVVVNSTVKSPYWLHLVKWLLKRSAHRIILAFEPAQSDDFIDRSINNIMAKYPDSVLIFMPLSSMNSVQGVTRALQGCIQSKINTLDGVFTVKLDDTRLSNLDTALRQLAPSLPVFLCLQSYSETVCESRRAANMPSLCVQCSSPRDLIRNLDTLTLECNAMTTAPLVVVQPKQLESYISPNVLQDIFPLSLDELVAIASADSNLLDSAENGLEAHWFSPARTKSPGRNLREVLPVFFVSSLGTSYLQPLLDQILYPALVSTLPGQITSIAEYARGLTRSLKSIQNQGPYTIVGDIWSSCAVLEMSKLLEKGGDKVVVVLIEGLPDTVESSMSDIVNLDSPTLEVELLGDLVQTEHNISLNKSLDENLTQILSSLDEPTSTACKTTLESLISRIVLSSQYVNCAQAHQERVRSPIVYVCFSHTPILQTYNAFEKYHCGDLILKVSEASSYFPLIQHTTTASIINDYASYTV</sequence>
<name>A0A8D8LQ68_9HEMI</name>
<dbReference type="GO" id="GO:0016491">
    <property type="term" value="F:oxidoreductase activity"/>
    <property type="evidence" value="ECO:0007669"/>
    <property type="project" value="UniProtKB-KW"/>
</dbReference>
<proteinExistence type="predicted"/>
<dbReference type="SMART" id="SM00825">
    <property type="entry name" value="PKS_KS"/>
    <property type="match status" value="1"/>
</dbReference>
<protein>
    <submittedName>
        <fullName evidence="2">Fatty acid synthase</fullName>
    </submittedName>
</protein>
<dbReference type="Pfam" id="PF00109">
    <property type="entry name" value="ketoacyl-synt"/>
    <property type="match status" value="1"/>
</dbReference>
<feature type="domain" description="Ketosynthase family 3 (KS3)" evidence="1">
    <location>
        <begin position="1"/>
        <end position="404"/>
    </location>
</feature>
<dbReference type="InterPro" id="IPR020843">
    <property type="entry name" value="ER"/>
</dbReference>
<dbReference type="SMART" id="SM00829">
    <property type="entry name" value="PKS_ER"/>
    <property type="match status" value="1"/>
</dbReference>
<dbReference type="InterPro" id="IPR049391">
    <property type="entry name" value="FAS_pseudo-KR"/>
</dbReference>
<dbReference type="SMART" id="SM00827">
    <property type="entry name" value="PKS_AT"/>
    <property type="match status" value="1"/>
</dbReference>
<dbReference type="GO" id="GO:0006633">
    <property type="term" value="P:fatty acid biosynthetic process"/>
    <property type="evidence" value="ECO:0007669"/>
    <property type="project" value="UniProtKB-UniPathway"/>
</dbReference>
<dbReference type="Pfam" id="PF21149">
    <property type="entry name" value="FAS_pseudo-KR"/>
    <property type="match status" value="1"/>
</dbReference>
<dbReference type="InterPro" id="IPR014043">
    <property type="entry name" value="Acyl_transferase_dom"/>
</dbReference>
<dbReference type="Gene3D" id="3.90.180.10">
    <property type="entry name" value="Medium-chain alcohol dehydrogenases, catalytic domain"/>
    <property type="match status" value="1"/>
</dbReference>
<dbReference type="PANTHER" id="PTHR43775">
    <property type="entry name" value="FATTY ACID SYNTHASE"/>
    <property type="match status" value="1"/>
</dbReference>
<dbReference type="InterPro" id="IPR036291">
    <property type="entry name" value="NAD(P)-bd_dom_sf"/>
</dbReference>
<dbReference type="PROSITE" id="PS52004">
    <property type="entry name" value="KS3_2"/>
    <property type="match status" value="1"/>
</dbReference>